<feature type="binding site" evidence="12">
    <location>
        <begin position="312"/>
        <end position="314"/>
    </location>
    <ligand>
        <name>GTP</name>
        <dbReference type="ChEBI" id="CHEBI:37565"/>
    </ligand>
</feature>
<dbReference type="SFLD" id="SFLDG01067">
    <property type="entry name" value="SPASM/twitch_domain_containing"/>
    <property type="match status" value="1"/>
</dbReference>
<dbReference type="InterPro" id="IPR040064">
    <property type="entry name" value="MoaA-like"/>
</dbReference>
<dbReference type="Proteomes" id="UP000317365">
    <property type="component" value="Chromosome"/>
</dbReference>
<dbReference type="GO" id="GO:0006777">
    <property type="term" value="P:Mo-molybdopterin cofactor biosynthetic process"/>
    <property type="evidence" value="ECO:0007669"/>
    <property type="project" value="UniProtKB-UniRule"/>
</dbReference>
<evidence type="ECO:0000256" key="8">
    <source>
        <dbReference type="ARBA" id="ARBA00023134"/>
    </source>
</evidence>
<dbReference type="GO" id="GO:1904047">
    <property type="term" value="F:S-adenosyl-L-methionine binding"/>
    <property type="evidence" value="ECO:0007669"/>
    <property type="project" value="UniProtKB-UniRule"/>
</dbReference>
<name>A0A515EQI1_9BURK</name>
<dbReference type="Gene3D" id="3.20.20.70">
    <property type="entry name" value="Aldolase class I"/>
    <property type="match status" value="1"/>
</dbReference>
<evidence type="ECO:0000313" key="15">
    <source>
        <dbReference type="Proteomes" id="UP000317365"/>
    </source>
</evidence>
<dbReference type="InterPro" id="IPR006638">
    <property type="entry name" value="Elp3/MiaA/NifB-like_rSAM"/>
</dbReference>
<dbReference type="InterPro" id="IPR013785">
    <property type="entry name" value="Aldolase_TIM"/>
</dbReference>
<dbReference type="PANTHER" id="PTHR22960:SF0">
    <property type="entry name" value="MOLYBDENUM COFACTOR BIOSYNTHESIS PROTEIN 1"/>
    <property type="match status" value="1"/>
</dbReference>
<evidence type="ECO:0000256" key="1">
    <source>
        <dbReference type="ARBA" id="ARBA00012167"/>
    </source>
</evidence>
<dbReference type="InterPro" id="IPR010505">
    <property type="entry name" value="MoaA_twitch"/>
</dbReference>
<proteinExistence type="inferred from homology"/>
<keyword evidence="10 12" id="KW-0456">Lyase</keyword>
<feature type="binding site" evidence="12">
    <location>
        <position position="202"/>
    </location>
    <ligand>
        <name>GTP</name>
        <dbReference type="ChEBI" id="CHEBI:37565"/>
    </ligand>
</feature>
<comment type="cofactor">
    <cofactor evidence="12">
        <name>[4Fe-4S] cluster</name>
        <dbReference type="ChEBI" id="CHEBI:49883"/>
    </cofactor>
    <text evidence="12">Binds 2 [4Fe-4S] clusters. Binds 1 [4Fe-4S] cluster coordinated with 3 cysteines and an exchangeable S-adenosyl-L-methionine and 1 [4Fe-4S] cluster coordinated with 3 cysteines and the GTP-derived substrate.</text>
</comment>
<protein>
    <recommendedName>
        <fullName evidence="1 12">GTP 3',8-cyclase</fullName>
        <ecNumber evidence="1 12">4.1.99.22</ecNumber>
    </recommendedName>
    <alternativeName>
        <fullName evidence="12">Molybdenum cofactor biosynthesis protein A</fullName>
    </alternativeName>
</protein>
<comment type="similarity">
    <text evidence="12">Belongs to the radical SAM superfamily. MoaA family.</text>
</comment>
<evidence type="ECO:0000256" key="9">
    <source>
        <dbReference type="ARBA" id="ARBA00023150"/>
    </source>
</evidence>
<evidence type="ECO:0000256" key="4">
    <source>
        <dbReference type="ARBA" id="ARBA00022723"/>
    </source>
</evidence>
<dbReference type="GO" id="GO:0061798">
    <property type="term" value="F:GTP 3',8'-cyclase activity"/>
    <property type="evidence" value="ECO:0007669"/>
    <property type="project" value="UniProtKB-UniRule"/>
</dbReference>
<feature type="binding site" evidence="12">
    <location>
        <position position="164"/>
    </location>
    <ligand>
        <name>S-adenosyl-L-methionine</name>
        <dbReference type="ChEBI" id="CHEBI:59789"/>
    </ligand>
</feature>
<dbReference type="InterPro" id="IPR000385">
    <property type="entry name" value="MoaA_NifB_PqqE_Fe-S-bd_CS"/>
</dbReference>
<sequence>MQNRFSHRIVPILDQRNIQIGVHNARSPLANTDPSQATLLDALERPMRDLRISVTDRCNFRCSYCMPKEVFNSDYTYLPHQALLTFEEITRLSKQFVSLGVRKIRLTGGEPLLRKNIESLIAQLATLRTPNGEPLDITLTTNGSLLARKAFALRQAGLKRITVSLDGLDDYVFRQMNQVDYPVSDVLQGIAAARDVGFTSIKVNMVVKRGTNEHEILPMARHFRGTGATLRFIEYMDVGATNGWRMDEVFPSQKVMETLRSEFELVQLAAHVQGETAQRWGYADSRGVHDPALGEIGLISSVTQAFCSDCSRARLTTEGKLFLCLFASQGHDLKTLLRSGANDDQLANAIASIWEHRSDRYSALRASGTAADAPSPSRAEMSYIGG</sequence>
<dbReference type="SUPFAM" id="SSF102114">
    <property type="entry name" value="Radical SAM enzymes"/>
    <property type="match status" value="1"/>
</dbReference>
<dbReference type="SMART" id="SM00729">
    <property type="entry name" value="Elp3"/>
    <property type="match status" value="1"/>
</dbReference>
<feature type="binding site" evidence="12">
    <location>
        <position position="62"/>
    </location>
    <ligand>
        <name>[4Fe-4S] cluster</name>
        <dbReference type="ChEBI" id="CHEBI:49883"/>
        <label>1</label>
        <note>4Fe-4S-S-AdoMet</note>
    </ligand>
</feature>
<dbReference type="PANTHER" id="PTHR22960">
    <property type="entry name" value="MOLYBDOPTERIN COFACTOR SYNTHESIS PROTEIN A"/>
    <property type="match status" value="1"/>
</dbReference>
<dbReference type="RefSeq" id="WP_142812025.1">
    <property type="nucleotide sequence ID" value="NZ_CP036282.1"/>
</dbReference>
<dbReference type="EC" id="4.1.99.22" evidence="1 12"/>
<dbReference type="AlphaFoldDB" id="A0A515EQI1"/>
<keyword evidence="9 12" id="KW-0501">Molybdenum cofactor biosynthesis</keyword>
<feature type="binding site" evidence="12">
    <location>
        <position position="109"/>
    </location>
    <ligand>
        <name>S-adenosyl-L-methionine</name>
        <dbReference type="ChEBI" id="CHEBI:59789"/>
    </ligand>
</feature>
<dbReference type="NCBIfam" id="TIGR02666">
    <property type="entry name" value="moaA"/>
    <property type="match status" value="1"/>
</dbReference>
<reference evidence="15" key="2">
    <citation type="journal article" date="2020" name="Int. J. Syst. Evol. Microbiol.">
        <title>Genomic insights into a novel species Rhodoferax aquaticus sp. nov., isolated from freshwater.</title>
        <authorList>
            <person name="Li T."/>
            <person name="Zhuo Y."/>
            <person name="Jin C.Z."/>
            <person name="Wu X."/>
            <person name="Ko S.R."/>
            <person name="Jin F.J."/>
            <person name="Ahn C.Y."/>
            <person name="Oh H.M."/>
            <person name="Lee H.G."/>
            <person name="Jin L."/>
        </authorList>
    </citation>
    <scope>NUCLEOTIDE SEQUENCE [LARGE SCALE GENOMIC DNA]</scope>
    <source>
        <strain evidence="15">Gr-4</strain>
    </source>
</reference>
<feature type="binding site" evidence="12">
    <location>
        <position position="64"/>
    </location>
    <ligand>
        <name>S-adenosyl-L-methionine</name>
        <dbReference type="ChEBI" id="CHEBI:59789"/>
    </ligand>
</feature>
<dbReference type="SFLD" id="SFLDS00029">
    <property type="entry name" value="Radical_SAM"/>
    <property type="match status" value="1"/>
</dbReference>
<keyword evidence="3 12" id="KW-0949">S-adenosyl-L-methionine</keyword>
<evidence type="ECO:0000256" key="3">
    <source>
        <dbReference type="ARBA" id="ARBA00022691"/>
    </source>
</evidence>
<dbReference type="Pfam" id="PF06463">
    <property type="entry name" value="Mob_synth_C"/>
    <property type="match status" value="1"/>
</dbReference>
<comment type="function">
    <text evidence="12">Catalyzes the cyclization of GTP to (8S)-3',8-cyclo-7,8-dihydroguanosine 5'-triphosphate.</text>
</comment>
<dbReference type="GO" id="GO:0005525">
    <property type="term" value="F:GTP binding"/>
    <property type="evidence" value="ECO:0007669"/>
    <property type="project" value="UniProtKB-UniRule"/>
</dbReference>
<evidence type="ECO:0000259" key="13">
    <source>
        <dbReference type="PROSITE" id="PS51918"/>
    </source>
</evidence>
<comment type="catalytic activity">
    <reaction evidence="11 12">
        <text>GTP + AH2 + S-adenosyl-L-methionine = (8S)-3',8-cyclo-7,8-dihydroguanosine 5'-triphosphate + 5'-deoxyadenosine + L-methionine + A + H(+)</text>
        <dbReference type="Rhea" id="RHEA:49576"/>
        <dbReference type="ChEBI" id="CHEBI:13193"/>
        <dbReference type="ChEBI" id="CHEBI:15378"/>
        <dbReference type="ChEBI" id="CHEBI:17319"/>
        <dbReference type="ChEBI" id="CHEBI:17499"/>
        <dbReference type="ChEBI" id="CHEBI:37565"/>
        <dbReference type="ChEBI" id="CHEBI:57844"/>
        <dbReference type="ChEBI" id="CHEBI:59789"/>
        <dbReference type="ChEBI" id="CHEBI:131766"/>
        <dbReference type="EC" id="4.1.99.22"/>
    </reaction>
</comment>
<evidence type="ECO:0000256" key="2">
    <source>
        <dbReference type="ARBA" id="ARBA00022485"/>
    </source>
</evidence>
<feature type="binding site" evidence="12">
    <location>
        <position position="140"/>
    </location>
    <ligand>
        <name>GTP</name>
        <dbReference type="ChEBI" id="CHEBI:37565"/>
    </ligand>
</feature>
<evidence type="ECO:0000256" key="11">
    <source>
        <dbReference type="ARBA" id="ARBA00048697"/>
    </source>
</evidence>
<feature type="binding site" evidence="12">
    <location>
        <position position="236"/>
    </location>
    <ligand>
        <name>S-adenosyl-L-methionine</name>
        <dbReference type="ChEBI" id="CHEBI:59789"/>
    </ligand>
</feature>
<dbReference type="GO" id="GO:0051539">
    <property type="term" value="F:4 iron, 4 sulfur cluster binding"/>
    <property type="evidence" value="ECO:0007669"/>
    <property type="project" value="UniProtKB-UniRule"/>
</dbReference>
<feature type="domain" description="Radical SAM core" evidence="13">
    <location>
        <begin position="42"/>
        <end position="275"/>
    </location>
</feature>
<dbReference type="InterPro" id="IPR050105">
    <property type="entry name" value="MoCo_biosynth_MoaA/MoaC"/>
</dbReference>
<dbReference type="PROSITE" id="PS01305">
    <property type="entry name" value="MOAA_NIFB_PQQE"/>
    <property type="match status" value="1"/>
</dbReference>
<comment type="subunit">
    <text evidence="12">Monomer and homodimer.</text>
</comment>
<accession>A0A515EQI1</accession>
<keyword evidence="7 12" id="KW-0411">Iron-sulfur</keyword>
<keyword evidence="6 12" id="KW-0408">Iron</keyword>
<keyword evidence="8 12" id="KW-0342">GTP-binding</keyword>
<dbReference type="CDD" id="cd21117">
    <property type="entry name" value="Twitch_MoaA"/>
    <property type="match status" value="1"/>
</dbReference>
<evidence type="ECO:0000256" key="7">
    <source>
        <dbReference type="ARBA" id="ARBA00023014"/>
    </source>
</evidence>
<dbReference type="InterPro" id="IPR013483">
    <property type="entry name" value="MoaA"/>
</dbReference>
<dbReference type="GO" id="GO:0061799">
    <property type="term" value="F:cyclic pyranopterin monophosphate synthase activity"/>
    <property type="evidence" value="ECO:0007669"/>
    <property type="project" value="TreeGrafter"/>
</dbReference>
<evidence type="ECO:0000256" key="12">
    <source>
        <dbReference type="HAMAP-Rule" id="MF_01225"/>
    </source>
</evidence>
<keyword evidence="2 12" id="KW-0004">4Fe-4S</keyword>
<dbReference type="CDD" id="cd01335">
    <property type="entry name" value="Radical_SAM"/>
    <property type="match status" value="1"/>
</dbReference>
<dbReference type="KEGG" id="rhg:EXZ61_12190"/>
<evidence type="ECO:0000256" key="5">
    <source>
        <dbReference type="ARBA" id="ARBA00022741"/>
    </source>
</evidence>
<dbReference type="UniPathway" id="UPA00344"/>
<dbReference type="Pfam" id="PF04055">
    <property type="entry name" value="Radical_SAM"/>
    <property type="match status" value="1"/>
</dbReference>
<feature type="binding site" evidence="12">
    <location>
        <position position="65"/>
    </location>
    <ligand>
        <name>[4Fe-4S] cluster</name>
        <dbReference type="ChEBI" id="CHEBI:49883"/>
        <label>1</label>
        <note>4Fe-4S-S-AdoMet</note>
    </ligand>
</feature>
<evidence type="ECO:0000256" key="10">
    <source>
        <dbReference type="ARBA" id="ARBA00023239"/>
    </source>
</evidence>
<feature type="binding site" evidence="12">
    <location>
        <position position="105"/>
    </location>
    <ligand>
        <name>GTP</name>
        <dbReference type="ChEBI" id="CHEBI:37565"/>
    </ligand>
</feature>
<evidence type="ECO:0000256" key="6">
    <source>
        <dbReference type="ARBA" id="ARBA00023004"/>
    </source>
</evidence>
<dbReference type="SFLD" id="SFLDG01383">
    <property type="entry name" value="cyclic_pyranopterin_phosphate"/>
    <property type="match status" value="1"/>
</dbReference>
<organism evidence="14 15">
    <name type="scientific">Rhodoferax aquaticus</name>
    <dbReference type="NCBI Taxonomy" id="2527691"/>
    <lineage>
        <taxon>Bacteria</taxon>
        <taxon>Pseudomonadati</taxon>
        <taxon>Pseudomonadota</taxon>
        <taxon>Betaproteobacteria</taxon>
        <taxon>Burkholderiales</taxon>
        <taxon>Comamonadaceae</taxon>
        <taxon>Rhodoferax</taxon>
    </lineage>
</organism>
<dbReference type="PROSITE" id="PS51918">
    <property type="entry name" value="RADICAL_SAM"/>
    <property type="match status" value="1"/>
</dbReference>
<feature type="binding site" evidence="12">
    <location>
        <position position="58"/>
    </location>
    <ligand>
        <name>[4Fe-4S] cluster</name>
        <dbReference type="ChEBI" id="CHEBI:49883"/>
        <label>1</label>
        <note>4Fe-4S-S-AdoMet</note>
    </ligand>
</feature>
<feature type="binding site" evidence="12">
    <location>
        <position position="307"/>
    </location>
    <ligand>
        <name>[4Fe-4S] cluster</name>
        <dbReference type="ChEBI" id="CHEBI:49883"/>
        <label>2</label>
        <note>4Fe-4S-substrate</note>
    </ligand>
</feature>
<reference evidence="15" key="1">
    <citation type="submission" date="2019-02" db="EMBL/GenBank/DDBJ databases">
        <title>Complete genome sequence of Rhodoferax sp. Gr-4.</title>
        <authorList>
            <person name="Jin L."/>
        </authorList>
    </citation>
    <scope>NUCLEOTIDE SEQUENCE [LARGE SCALE GENOMIC DNA]</scope>
    <source>
        <strain evidence="15">Gr-4</strain>
    </source>
</reference>
<keyword evidence="15" id="KW-1185">Reference proteome</keyword>
<keyword evidence="5 12" id="KW-0547">Nucleotide-binding</keyword>
<dbReference type="HAMAP" id="MF_01225_B">
    <property type="entry name" value="MoaA_B"/>
    <property type="match status" value="1"/>
</dbReference>
<dbReference type="GO" id="GO:0046872">
    <property type="term" value="F:metal ion binding"/>
    <property type="evidence" value="ECO:0007669"/>
    <property type="project" value="UniProtKB-KW"/>
</dbReference>
<feature type="binding site" evidence="12">
    <location>
        <position position="310"/>
    </location>
    <ligand>
        <name>[4Fe-4S] cluster</name>
        <dbReference type="ChEBI" id="CHEBI:49883"/>
        <label>2</label>
        <note>4Fe-4S-substrate</note>
    </ligand>
</feature>
<gene>
    <name evidence="12 14" type="primary">moaA</name>
    <name evidence="14" type="ORF">EXZ61_12190</name>
</gene>
<dbReference type="InterPro" id="IPR007197">
    <property type="entry name" value="rSAM"/>
</dbReference>
<comment type="pathway">
    <text evidence="12">Cofactor biosynthesis; molybdopterin biosynthesis.</text>
</comment>
<keyword evidence="4 12" id="KW-0479">Metal-binding</keyword>
<dbReference type="InterPro" id="IPR058240">
    <property type="entry name" value="rSAM_sf"/>
</dbReference>
<feature type="binding site" evidence="12">
    <location>
        <position position="324"/>
    </location>
    <ligand>
        <name>[4Fe-4S] cluster</name>
        <dbReference type="ChEBI" id="CHEBI:49883"/>
        <label>2</label>
        <note>4Fe-4S-substrate</note>
    </ligand>
</feature>
<feature type="binding site" evidence="12">
    <location>
        <position position="51"/>
    </location>
    <ligand>
        <name>GTP</name>
        <dbReference type="ChEBI" id="CHEBI:37565"/>
    </ligand>
</feature>
<dbReference type="EMBL" id="CP036282">
    <property type="protein sequence ID" value="QDL54865.1"/>
    <property type="molecule type" value="Genomic_DNA"/>
</dbReference>
<evidence type="ECO:0000313" key="14">
    <source>
        <dbReference type="EMBL" id="QDL54865.1"/>
    </source>
</evidence>
<dbReference type="SFLD" id="SFLDG01386">
    <property type="entry name" value="main_SPASM_domain-containing"/>
    <property type="match status" value="1"/>
</dbReference>